<accession>B6X9W1</accession>
<dbReference type="EMBL" id="ABXW01000004">
    <property type="protein sequence ID" value="EEB47514.1"/>
    <property type="molecule type" value="Genomic_DNA"/>
</dbReference>
<feature type="region of interest" description="Disordered" evidence="1">
    <location>
        <begin position="21"/>
        <end position="40"/>
    </location>
</feature>
<reference evidence="2 3" key="1">
    <citation type="submission" date="2008-10" db="EMBL/GenBank/DDBJ databases">
        <title>Draft genome sequence of Providencia alcalifaciens (DSM 30120).</title>
        <authorList>
            <person name="Sudarsanam P."/>
            <person name="Ley R."/>
            <person name="Guruge J."/>
            <person name="Turnbaugh P.J."/>
            <person name="Mahowald M."/>
            <person name="Liep D."/>
            <person name="Gordon J."/>
        </authorList>
    </citation>
    <scope>NUCLEOTIDE SEQUENCE [LARGE SCALE GENOMIC DNA]</scope>
    <source>
        <strain evidence="2 3">DSM 30120</strain>
    </source>
</reference>
<reference evidence="2 3" key="2">
    <citation type="submission" date="2008-10" db="EMBL/GenBank/DDBJ databases">
        <authorList>
            <person name="Fulton L."/>
            <person name="Clifton S."/>
            <person name="Fulton B."/>
            <person name="Xu J."/>
            <person name="Minx P."/>
            <person name="Pepin K.H."/>
            <person name="Johnson M."/>
            <person name="Bhonagiri V."/>
            <person name="Nash W.E."/>
            <person name="Mardis E.R."/>
            <person name="Wilson R.K."/>
        </authorList>
    </citation>
    <scope>NUCLEOTIDE SEQUENCE [LARGE SCALE GENOMIC DNA]</scope>
    <source>
        <strain evidence="2 3">DSM 30120</strain>
    </source>
</reference>
<organism evidence="2 3">
    <name type="scientific">Providencia alcalifaciens DSM 30120</name>
    <dbReference type="NCBI Taxonomy" id="520999"/>
    <lineage>
        <taxon>Bacteria</taxon>
        <taxon>Pseudomonadati</taxon>
        <taxon>Pseudomonadota</taxon>
        <taxon>Gammaproteobacteria</taxon>
        <taxon>Enterobacterales</taxon>
        <taxon>Morganellaceae</taxon>
        <taxon>Providencia</taxon>
    </lineage>
</organism>
<name>B6X9W1_9GAMM</name>
<comment type="caution">
    <text evidence="2">The sequence shown here is derived from an EMBL/GenBank/DDBJ whole genome shotgun (WGS) entry which is preliminary data.</text>
</comment>
<sequence>MLIVIGGYFRRSWGYKQSEPEMLGAPPTGWSPINLHRHSH</sequence>
<evidence type="ECO:0000256" key="1">
    <source>
        <dbReference type="SAM" id="MobiDB-lite"/>
    </source>
</evidence>
<gene>
    <name evidence="2" type="ORF">PROVALCAL_00107</name>
</gene>
<proteinExistence type="predicted"/>
<evidence type="ECO:0000313" key="2">
    <source>
        <dbReference type="EMBL" id="EEB47514.1"/>
    </source>
</evidence>
<protein>
    <submittedName>
        <fullName evidence="2">Uncharacterized protein</fullName>
    </submittedName>
</protein>
<dbReference type="AlphaFoldDB" id="B6X9W1"/>
<evidence type="ECO:0000313" key="3">
    <source>
        <dbReference type="Proteomes" id="UP000003729"/>
    </source>
</evidence>
<dbReference type="Proteomes" id="UP000003729">
    <property type="component" value="Unassembled WGS sequence"/>
</dbReference>